<gene>
    <name evidence="3" type="ORF">M2350_002181</name>
</gene>
<evidence type="ECO:0000259" key="2">
    <source>
        <dbReference type="Pfam" id="PF05670"/>
    </source>
</evidence>
<keyword evidence="4" id="KW-1185">Reference proteome</keyword>
<evidence type="ECO:0000313" key="3">
    <source>
        <dbReference type="EMBL" id="MCS3919764.1"/>
    </source>
</evidence>
<evidence type="ECO:0000313" key="4">
    <source>
        <dbReference type="Proteomes" id="UP001204798"/>
    </source>
</evidence>
<name>A0ABT2EPZ6_9BACT</name>
<keyword evidence="1" id="KW-0175">Coiled coil</keyword>
<dbReference type="InterPro" id="IPR051608">
    <property type="entry name" value="RQC_Subunit_NEMF"/>
</dbReference>
<organism evidence="3 4">
    <name type="scientific">Candidatus Fervidibacter sacchari</name>
    <dbReference type="NCBI Taxonomy" id="1448929"/>
    <lineage>
        <taxon>Bacteria</taxon>
        <taxon>Candidatus Fervidibacterota</taxon>
        <taxon>Candidatus Fervidibacter</taxon>
    </lineage>
</organism>
<protein>
    <submittedName>
        <fullName evidence="3">Ribosome quality control (RQC) complex YloA/Tae2 family protein</fullName>
    </submittedName>
</protein>
<dbReference type="EMBL" id="JANUCP010000004">
    <property type="protein sequence ID" value="MCS3919764.1"/>
    <property type="molecule type" value="Genomic_DNA"/>
</dbReference>
<dbReference type="Gene3D" id="2.30.310.10">
    <property type="entry name" value="ibrinogen binding protein from staphylococcus aureus domain"/>
    <property type="match status" value="1"/>
</dbReference>
<dbReference type="InterPro" id="IPR008532">
    <property type="entry name" value="NFACT_RNA-bd"/>
</dbReference>
<dbReference type="Pfam" id="PF05833">
    <property type="entry name" value="NFACT_N"/>
    <property type="match status" value="1"/>
</dbReference>
<accession>A0ABT2EPZ6</accession>
<dbReference type="PANTHER" id="PTHR15239:SF6">
    <property type="entry name" value="RIBOSOME QUALITY CONTROL COMPLEX SUBUNIT NEMF"/>
    <property type="match status" value="1"/>
</dbReference>
<proteinExistence type="predicted"/>
<dbReference type="Proteomes" id="UP001204798">
    <property type="component" value="Unassembled WGS sequence"/>
</dbReference>
<reference evidence="3 4" key="1">
    <citation type="submission" date="2022-08" db="EMBL/GenBank/DDBJ databases">
        <title>Bacterial and archaeal communities from various locations to study Microbial Dark Matter (Phase II).</title>
        <authorList>
            <person name="Stepanauskas R."/>
        </authorList>
    </citation>
    <scope>NUCLEOTIDE SEQUENCE [LARGE SCALE GENOMIC DNA]</scope>
    <source>
        <strain evidence="3 4">PD1</strain>
    </source>
</reference>
<dbReference type="Pfam" id="PF05670">
    <property type="entry name" value="NFACT-R_1"/>
    <property type="match status" value="1"/>
</dbReference>
<feature type="domain" description="NFACT RNA-binding" evidence="2">
    <location>
        <begin position="519"/>
        <end position="609"/>
    </location>
</feature>
<sequence>MVEKSLGRCLLGQRLEPVIALARFLFRLEWKFGRYRRKATDDRLALPRHAKSLRCFPAMLVDSFMLAAVVHELNSELKGSVVRAAKAIAPFTVALLLQQRGKGKFWLIASAHTRYAHIGWQRKSIEAQSEGHDETERFADVLGRHLEQARFVGAEQIDFDRLVVLRFVNITPLGERKRFALWCEIMGKHSNLVLVDEESRLIVDALKRLPSSLNRYREVLPGKPYIRPPSGERRSPLGVSFEKLTELTAQHRIAEPKDWAKIFFGMSEPLLALMEEKVGEPLTNPESFWRAIEWLRETIEQGRFEPTSWTDSEGRIVWCYPLPVFLSPTLQTYAQVSSPVFGPILSDWLSELAKREVTEQRRQSLLMTLRRNLEGIEGQISELQKRLQEAQEADKYRKWGELLLTFAHEIPDEAKEAIVTDYSSDPPQQLSIPLPDSKTATEAAQHYFALYRKLKNAAETLPSVLEKLRKRANELRKLLEQVESADERQLTELASQFPKVLQRLSVSPQRTQPERDGDFLRFTVSGGYEVWVGRNAEANSKLLRVARPDDLWFHVKGAPGSHALLRVQKRGEEVPQKAIKEAAQLAAFYSSRKTSSWVEVDYTRARYVRPAKGQKGLAFYTNFKTIAVEPKLPTEGD</sequence>
<comment type="caution">
    <text evidence="3">The sequence shown here is derived from an EMBL/GenBank/DDBJ whole genome shotgun (WGS) entry which is preliminary data.</text>
</comment>
<feature type="coiled-coil region" evidence="1">
    <location>
        <begin position="366"/>
        <end position="393"/>
    </location>
</feature>
<dbReference type="PANTHER" id="PTHR15239">
    <property type="entry name" value="NUCLEAR EXPORT MEDIATOR FACTOR NEMF"/>
    <property type="match status" value="1"/>
</dbReference>
<evidence type="ECO:0000256" key="1">
    <source>
        <dbReference type="SAM" id="Coils"/>
    </source>
</evidence>